<organism evidence="1">
    <name type="scientific">Streptomyces sp. Y1</name>
    <dbReference type="NCBI Taxonomy" id="3238634"/>
    <lineage>
        <taxon>Bacteria</taxon>
        <taxon>Bacillati</taxon>
        <taxon>Actinomycetota</taxon>
        <taxon>Actinomycetes</taxon>
        <taxon>Kitasatosporales</taxon>
        <taxon>Streptomycetaceae</taxon>
        <taxon>Streptomyces</taxon>
    </lineage>
</organism>
<dbReference type="SUPFAM" id="SSF53254">
    <property type="entry name" value="Phosphoglycerate mutase-like"/>
    <property type="match status" value="1"/>
</dbReference>
<dbReference type="InterPro" id="IPR013078">
    <property type="entry name" value="His_Pase_superF_clade-1"/>
</dbReference>
<gene>
    <name evidence="1" type="ORF">AB2U05_07345</name>
</gene>
<evidence type="ECO:0000313" key="1">
    <source>
        <dbReference type="EMBL" id="XDQ78307.1"/>
    </source>
</evidence>
<dbReference type="Pfam" id="PF00300">
    <property type="entry name" value="His_Phos_1"/>
    <property type="match status" value="1"/>
</dbReference>
<dbReference type="InterPro" id="IPR029033">
    <property type="entry name" value="His_PPase_superfam"/>
</dbReference>
<sequence>MTTYLLRHSSTHYSAAHRVNGDPTVDLSLDPAGRVACRTGSSVLAGVQPKIWLASGFARTGETARLLMGDADQPVRVEPALNEVDYGHFEGGLFTEYARWLVAAGPWENPPGAAESQREAIRRMLAGLRSALQLPSPRTVVAHGLLASLLRWHRRTSRDAPGRAMPIFFDEVPCLYLVRIEDGELENLIKALLEILDAEEQETAAAGGWSSRPEDQCTLATFDGPSVQLEETNSHA</sequence>
<name>A0AB39TG29_9ACTN</name>
<accession>A0AB39TG29</accession>
<dbReference type="EMBL" id="CP163445">
    <property type="protein sequence ID" value="XDQ78307.1"/>
    <property type="molecule type" value="Genomic_DNA"/>
</dbReference>
<dbReference type="SMART" id="SM00855">
    <property type="entry name" value="PGAM"/>
    <property type="match status" value="1"/>
</dbReference>
<dbReference type="RefSeq" id="WP_369182798.1">
    <property type="nucleotide sequence ID" value="NZ_CP163445.1"/>
</dbReference>
<dbReference type="Gene3D" id="3.40.50.1240">
    <property type="entry name" value="Phosphoglycerate mutase-like"/>
    <property type="match status" value="1"/>
</dbReference>
<proteinExistence type="predicted"/>
<reference evidence="1" key="1">
    <citation type="submission" date="2024-07" db="EMBL/GenBank/DDBJ databases">
        <authorList>
            <person name="Yu S.T."/>
        </authorList>
    </citation>
    <scope>NUCLEOTIDE SEQUENCE</scope>
    <source>
        <strain evidence="1">Y1</strain>
    </source>
</reference>
<protein>
    <submittedName>
        <fullName evidence="1">Histidine phosphatase family protein</fullName>
    </submittedName>
</protein>
<dbReference type="AlphaFoldDB" id="A0AB39TG29"/>